<dbReference type="SUPFAM" id="SSF53098">
    <property type="entry name" value="Ribonuclease H-like"/>
    <property type="match status" value="1"/>
</dbReference>
<dbReference type="GO" id="GO:0034587">
    <property type="term" value="P:piRNA processing"/>
    <property type="evidence" value="ECO:0007669"/>
    <property type="project" value="UniProtKB-ARBA"/>
</dbReference>
<accession>A0A8T0FIZ5</accession>
<protein>
    <submittedName>
        <fullName evidence="4">Protein argonaute-3 like protein</fullName>
    </submittedName>
</protein>
<dbReference type="Pfam" id="PF16488">
    <property type="entry name" value="ArgoL2"/>
    <property type="match status" value="1"/>
</dbReference>
<comment type="caution">
    <text evidence="4">The sequence shown here is derived from an EMBL/GenBank/DDBJ whole genome shotgun (WGS) entry which is preliminary data.</text>
</comment>
<dbReference type="InterPro" id="IPR032472">
    <property type="entry name" value="ArgoL2"/>
</dbReference>
<keyword evidence="5" id="KW-1185">Reference proteome</keyword>
<dbReference type="PROSITE" id="PS50821">
    <property type="entry name" value="PAZ"/>
    <property type="match status" value="1"/>
</dbReference>
<dbReference type="PROSITE" id="PS50822">
    <property type="entry name" value="PIWI"/>
    <property type="match status" value="1"/>
</dbReference>
<dbReference type="AlphaFoldDB" id="A0A8T0FIZ5"/>
<dbReference type="CDD" id="cd02846">
    <property type="entry name" value="PAZ_argonaute_like"/>
    <property type="match status" value="1"/>
</dbReference>
<dbReference type="InterPro" id="IPR036397">
    <property type="entry name" value="RNaseH_sf"/>
</dbReference>
<gene>
    <name evidence="4" type="ORF">HNY73_006124</name>
</gene>
<dbReference type="Gene3D" id="3.40.50.2300">
    <property type="match status" value="1"/>
</dbReference>
<evidence type="ECO:0000313" key="5">
    <source>
        <dbReference type="Proteomes" id="UP000807504"/>
    </source>
</evidence>
<dbReference type="InterPro" id="IPR003165">
    <property type="entry name" value="Piwi"/>
</dbReference>
<name>A0A8T0FIZ5_ARGBR</name>
<dbReference type="Gene3D" id="2.170.260.10">
    <property type="entry name" value="paz domain"/>
    <property type="match status" value="1"/>
</dbReference>
<proteinExistence type="predicted"/>
<dbReference type="EMBL" id="JABXBU010000011">
    <property type="protein sequence ID" value="KAF8791224.1"/>
    <property type="molecule type" value="Genomic_DNA"/>
</dbReference>
<dbReference type="InterPro" id="IPR036085">
    <property type="entry name" value="PAZ_dom_sf"/>
</dbReference>
<dbReference type="Pfam" id="PF02170">
    <property type="entry name" value="PAZ"/>
    <property type="match status" value="1"/>
</dbReference>
<dbReference type="Proteomes" id="UP000807504">
    <property type="component" value="Unassembled WGS sequence"/>
</dbReference>
<feature type="region of interest" description="Disordered" evidence="1">
    <location>
        <begin position="1"/>
        <end position="52"/>
    </location>
</feature>
<sequence>MPRKGKRKGRSEAPPSRQSQTQPGRGHGEVGRHQESPSSSVTPPVRGDPNYPEGLRTFEIIIKPVQKPKTQDCAISLDPIHALFAGKVTSVPQEAIMVMETILRQGPCKRHTTIRRSFFYPPAPQDIHPLGGGLEIWFGYHQSSRLGQWKPLVNIDITSSPFYQKGPVLKFIADFLHTDVLQFQQVAGLKSSDITNISKELATKRIEVIHLPYRKKYRVVKLTQKSANRIYFFVTSDGQSVKMSVAQYFAQNYTPLKYPHLPCIQVNPENRGIFIPIEVCHLVEGQYCRRNLDERQKAEMIKFCAKPPQRRLEEIKETITSSKFNEDPCVREFGMKVSTDPLSLDGRVINAPNVTYRDRRITPRDGSWDMMGNQYYRCAEINTWVLLSFSDGRFCGQRPLGRFAELLCRIASEQGIGISQPATIDIINTPRPNIQNILTQVQKKYKPNLVVVVVPGRNNVLYGEIKHVAETVLGLVTQCIRDNNVVYKCTPALVSTLCLKINAKTGGVNNSLTIGETPVIMQKPVIIIGADVTHPGPSVEMKPSIAACVGSLDATFSKYAVTLTAMINKNEKKESVEIISNLKEMVIELLKRFFINTNKKKPEKIIFYRDGVSEGQFNQVKEEEVRSIREACTALESCYQPGITFIVVQKRHHVRFFPEDARTGVGTMRNVPAGTTVDTTVVHPLNYDFFLCSHFSIRGKHTFTSEVSLLTYYLCHTFARCTKSISVPTPVQYAHLAASRSRQHLLTYIEETSAMSTSSDSSHSLPVLETTRKAISVVENMKDSLYFV</sequence>
<organism evidence="4 5">
    <name type="scientific">Argiope bruennichi</name>
    <name type="common">Wasp spider</name>
    <name type="synonym">Aranea bruennichi</name>
    <dbReference type="NCBI Taxonomy" id="94029"/>
    <lineage>
        <taxon>Eukaryota</taxon>
        <taxon>Metazoa</taxon>
        <taxon>Ecdysozoa</taxon>
        <taxon>Arthropoda</taxon>
        <taxon>Chelicerata</taxon>
        <taxon>Arachnida</taxon>
        <taxon>Araneae</taxon>
        <taxon>Araneomorphae</taxon>
        <taxon>Entelegynae</taxon>
        <taxon>Araneoidea</taxon>
        <taxon>Araneidae</taxon>
        <taxon>Argiope</taxon>
    </lineage>
</organism>
<evidence type="ECO:0000313" key="4">
    <source>
        <dbReference type="EMBL" id="KAF8791224.1"/>
    </source>
</evidence>
<dbReference type="CDD" id="cd04657">
    <property type="entry name" value="Piwi_ago-like"/>
    <property type="match status" value="1"/>
</dbReference>
<dbReference type="Pfam" id="PF16487">
    <property type="entry name" value="ArgoMid"/>
    <property type="match status" value="1"/>
</dbReference>
<reference evidence="4" key="1">
    <citation type="journal article" date="2020" name="bioRxiv">
        <title>Chromosome-level reference genome of the European wasp spider Argiope bruennichi: a resource for studies on range expansion and evolutionary adaptation.</title>
        <authorList>
            <person name="Sheffer M.M."/>
            <person name="Hoppe A."/>
            <person name="Krehenwinkel H."/>
            <person name="Uhl G."/>
            <person name="Kuss A.W."/>
            <person name="Jensen L."/>
            <person name="Jensen C."/>
            <person name="Gillespie R.G."/>
            <person name="Hoff K.J."/>
            <person name="Prost S."/>
        </authorList>
    </citation>
    <scope>NUCLEOTIDE SEQUENCE</scope>
</reference>
<dbReference type="Pfam" id="PF02171">
    <property type="entry name" value="Piwi"/>
    <property type="match status" value="1"/>
</dbReference>
<dbReference type="InterPro" id="IPR014811">
    <property type="entry name" value="ArgoL1"/>
</dbReference>
<dbReference type="SMART" id="SM01163">
    <property type="entry name" value="DUF1785"/>
    <property type="match status" value="1"/>
</dbReference>
<feature type="domain" description="Piwi" evidence="3">
    <location>
        <begin position="449"/>
        <end position="746"/>
    </location>
</feature>
<feature type="compositionally biased region" description="Basic and acidic residues" evidence="1">
    <location>
        <begin position="26"/>
        <end position="35"/>
    </location>
</feature>
<evidence type="ECO:0000259" key="3">
    <source>
        <dbReference type="PROSITE" id="PS50822"/>
    </source>
</evidence>
<feature type="domain" description="PAZ" evidence="2">
    <location>
        <begin position="167"/>
        <end position="284"/>
    </location>
</feature>
<reference evidence="4" key="2">
    <citation type="submission" date="2020-06" db="EMBL/GenBank/DDBJ databases">
        <authorList>
            <person name="Sheffer M."/>
        </authorList>
    </citation>
    <scope>NUCLEOTIDE SEQUENCE</scope>
</reference>
<evidence type="ECO:0000259" key="2">
    <source>
        <dbReference type="PROSITE" id="PS50821"/>
    </source>
</evidence>
<dbReference type="PANTHER" id="PTHR22891">
    <property type="entry name" value="EUKARYOTIC TRANSLATION INITIATION FACTOR 2C"/>
    <property type="match status" value="1"/>
</dbReference>
<evidence type="ECO:0000256" key="1">
    <source>
        <dbReference type="SAM" id="MobiDB-lite"/>
    </source>
</evidence>
<dbReference type="InterPro" id="IPR045246">
    <property type="entry name" value="Piwi_ago-like"/>
</dbReference>
<dbReference type="Gene3D" id="3.30.420.10">
    <property type="entry name" value="Ribonuclease H-like superfamily/Ribonuclease H"/>
    <property type="match status" value="1"/>
</dbReference>
<dbReference type="Pfam" id="PF08699">
    <property type="entry name" value="ArgoL1"/>
    <property type="match status" value="1"/>
</dbReference>
<dbReference type="SUPFAM" id="SSF101690">
    <property type="entry name" value="PAZ domain"/>
    <property type="match status" value="1"/>
</dbReference>
<dbReference type="InterPro" id="IPR032473">
    <property type="entry name" value="Argonaute_Mid_dom"/>
</dbReference>
<dbReference type="SMART" id="SM00950">
    <property type="entry name" value="Piwi"/>
    <property type="match status" value="1"/>
</dbReference>
<dbReference type="GO" id="GO:0003723">
    <property type="term" value="F:RNA binding"/>
    <property type="evidence" value="ECO:0007669"/>
    <property type="project" value="InterPro"/>
</dbReference>
<dbReference type="InterPro" id="IPR012337">
    <property type="entry name" value="RNaseH-like_sf"/>
</dbReference>
<dbReference type="InterPro" id="IPR003100">
    <property type="entry name" value="PAZ_dom"/>
</dbReference>